<evidence type="ECO:0000313" key="12">
    <source>
        <dbReference type="Proteomes" id="UP001215598"/>
    </source>
</evidence>
<reference evidence="11" key="1">
    <citation type="submission" date="2023-03" db="EMBL/GenBank/DDBJ databases">
        <title>Massive genome expansion in bonnet fungi (Mycena s.s.) driven by repeated elements and novel gene families across ecological guilds.</title>
        <authorList>
            <consortium name="Lawrence Berkeley National Laboratory"/>
            <person name="Harder C.B."/>
            <person name="Miyauchi S."/>
            <person name="Viragh M."/>
            <person name="Kuo A."/>
            <person name="Thoen E."/>
            <person name="Andreopoulos B."/>
            <person name="Lu D."/>
            <person name="Skrede I."/>
            <person name="Drula E."/>
            <person name="Henrissat B."/>
            <person name="Morin E."/>
            <person name="Kohler A."/>
            <person name="Barry K."/>
            <person name="LaButti K."/>
            <person name="Morin E."/>
            <person name="Salamov A."/>
            <person name="Lipzen A."/>
            <person name="Mereny Z."/>
            <person name="Hegedus B."/>
            <person name="Baldrian P."/>
            <person name="Stursova M."/>
            <person name="Weitz H."/>
            <person name="Taylor A."/>
            <person name="Grigoriev I.V."/>
            <person name="Nagy L.G."/>
            <person name="Martin F."/>
            <person name="Kauserud H."/>
        </authorList>
    </citation>
    <scope>NUCLEOTIDE SEQUENCE</scope>
    <source>
        <strain evidence="11">CBHHK182m</strain>
    </source>
</reference>
<evidence type="ECO:0000313" key="11">
    <source>
        <dbReference type="EMBL" id="KAJ7778203.1"/>
    </source>
</evidence>
<dbReference type="PANTHER" id="PTHR12804">
    <property type="entry name" value="MICROSOMAL SIGNAL PEPTIDASE 23 KD SUBUNIT SPC22/23"/>
    <property type="match status" value="1"/>
</dbReference>
<dbReference type="PROSITE" id="PS51257">
    <property type="entry name" value="PROKAR_LIPOPROTEIN"/>
    <property type="match status" value="1"/>
</dbReference>
<name>A0AAD7K4V5_9AGAR</name>
<accession>A0AAD7K4V5</accession>
<comment type="similarity">
    <text evidence="2 9">Belongs to the SPCS3 family.</text>
</comment>
<dbReference type="EMBL" id="JARKIB010000007">
    <property type="protein sequence ID" value="KAJ7778203.1"/>
    <property type="molecule type" value="Genomic_DNA"/>
</dbReference>
<keyword evidence="7 9" id="KW-0472">Membrane</keyword>
<evidence type="ECO:0000256" key="1">
    <source>
        <dbReference type="ARBA" id="ARBA00004648"/>
    </source>
</evidence>
<evidence type="ECO:0000256" key="6">
    <source>
        <dbReference type="ARBA" id="ARBA00022989"/>
    </source>
</evidence>
<dbReference type="Proteomes" id="UP001215598">
    <property type="component" value="Unassembled WGS sequence"/>
</dbReference>
<evidence type="ECO:0000256" key="2">
    <source>
        <dbReference type="ARBA" id="ARBA00009289"/>
    </source>
</evidence>
<comment type="caution">
    <text evidence="11">The sequence shown here is derived from an EMBL/GenBank/DDBJ whole genome shotgun (WGS) entry which is preliminary data.</text>
</comment>
<proteinExistence type="inferred from homology"/>
<evidence type="ECO:0000256" key="4">
    <source>
        <dbReference type="ARBA" id="ARBA00022824"/>
    </source>
</evidence>
<evidence type="ECO:0000256" key="3">
    <source>
        <dbReference type="ARBA" id="ARBA00022692"/>
    </source>
</evidence>
<evidence type="ECO:0000256" key="10">
    <source>
        <dbReference type="SAM" id="Phobius"/>
    </source>
</evidence>
<protein>
    <recommendedName>
        <fullName evidence="9">Signal peptidase subunit 3</fullName>
    </recommendedName>
</protein>
<dbReference type="InterPro" id="IPR007653">
    <property type="entry name" value="SPC3"/>
</dbReference>
<evidence type="ECO:0000256" key="5">
    <source>
        <dbReference type="ARBA" id="ARBA00022968"/>
    </source>
</evidence>
<evidence type="ECO:0000256" key="7">
    <source>
        <dbReference type="ARBA" id="ARBA00023136"/>
    </source>
</evidence>
<dbReference type="GO" id="GO:0005787">
    <property type="term" value="C:signal peptidase complex"/>
    <property type="evidence" value="ECO:0007669"/>
    <property type="project" value="UniProtKB-UniRule"/>
</dbReference>
<evidence type="ECO:0000256" key="8">
    <source>
        <dbReference type="ARBA" id="ARBA00045670"/>
    </source>
</evidence>
<comment type="function">
    <text evidence="8">Essential component of the signal peptidase complex (SPC) which catalyzes the cleavage of N-terminal signal sequences from nascent proteins as they are translocated into the lumen of the endoplasmic reticulum. Essential for the SPC catalytic activity, possibly by stabilizing and positioning the active center of the complex close to the lumenal surface. Essential for viability.</text>
</comment>
<keyword evidence="5" id="KW-0735">Signal-anchor</keyword>
<keyword evidence="4 9" id="KW-0256">Endoplasmic reticulum</keyword>
<comment type="subcellular location">
    <subcellularLocation>
        <location evidence="1">Endoplasmic reticulum membrane</location>
        <topology evidence="1">Single-pass type II membrane protein</topology>
    </subcellularLocation>
</comment>
<gene>
    <name evidence="11" type="ORF">B0H16DRAFT_1502574</name>
</gene>
<keyword evidence="12" id="KW-1185">Reference proteome</keyword>
<keyword evidence="6 10" id="KW-1133">Transmembrane helix</keyword>
<dbReference type="GO" id="GO:0006465">
    <property type="term" value="P:signal peptide processing"/>
    <property type="evidence" value="ECO:0007669"/>
    <property type="project" value="UniProtKB-UniRule"/>
</dbReference>
<organism evidence="11 12">
    <name type="scientific">Mycena metata</name>
    <dbReference type="NCBI Taxonomy" id="1033252"/>
    <lineage>
        <taxon>Eukaryota</taxon>
        <taxon>Fungi</taxon>
        <taxon>Dikarya</taxon>
        <taxon>Basidiomycota</taxon>
        <taxon>Agaricomycotina</taxon>
        <taxon>Agaricomycetes</taxon>
        <taxon>Agaricomycetidae</taxon>
        <taxon>Agaricales</taxon>
        <taxon>Marasmiineae</taxon>
        <taxon>Mycenaceae</taxon>
        <taxon>Mycena</taxon>
    </lineage>
</organism>
<dbReference type="PANTHER" id="PTHR12804:SF0">
    <property type="entry name" value="SIGNAL PEPTIDASE COMPLEX SUBUNIT 3"/>
    <property type="match status" value="1"/>
</dbReference>
<dbReference type="Pfam" id="PF04573">
    <property type="entry name" value="SPC22"/>
    <property type="match status" value="1"/>
</dbReference>
<evidence type="ECO:0000256" key="9">
    <source>
        <dbReference type="PIRNR" id="PIRNR016089"/>
    </source>
</evidence>
<dbReference type="PIRSF" id="PIRSF016089">
    <property type="entry name" value="SPC22"/>
    <property type="match status" value="1"/>
</dbReference>
<sequence>MHSVFSRINNSSALLSSCAMGLLAAIAVSSMLLALFEAPLDGGVVNVNSVKVVYGKGRQRKYEHAVVNFEIDADLSPLFNWNTKQLFLYLDAEYTNAKGVQNSVVIWDRIVRRKADAKIHVEGKRAQKYAFKDVTGFRDASATYTLRYNLMPHVGALVYGTAGTTNATVAFPPVINHV</sequence>
<keyword evidence="3 10" id="KW-0812">Transmembrane</keyword>
<dbReference type="GO" id="GO:0045047">
    <property type="term" value="P:protein targeting to ER"/>
    <property type="evidence" value="ECO:0007669"/>
    <property type="project" value="TreeGrafter"/>
</dbReference>
<feature type="transmembrane region" description="Helical" evidence="10">
    <location>
        <begin position="12"/>
        <end position="36"/>
    </location>
</feature>
<dbReference type="AlphaFoldDB" id="A0AAD7K4V5"/>